<evidence type="ECO:0000313" key="4">
    <source>
        <dbReference type="Proteomes" id="UP001189429"/>
    </source>
</evidence>
<keyword evidence="1" id="KW-0175">Coiled coil</keyword>
<accession>A0ABN9XD23</accession>
<proteinExistence type="predicted"/>
<dbReference type="EMBL" id="CAUYUJ010020098">
    <property type="protein sequence ID" value="CAK0895856.1"/>
    <property type="molecule type" value="Genomic_DNA"/>
</dbReference>
<evidence type="ECO:0000256" key="1">
    <source>
        <dbReference type="SAM" id="Coils"/>
    </source>
</evidence>
<feature type="non-terminal residue" evidence="3">
    <location>
        <position position="198"/>
    </location>
</feature>
<gene>
    <name evidence="3" type="ORF">PCOR1329_LOCUS74475</name>
</gene>
<organism evidence="3 4">
    <name type="scientific">Prorocentrum cordatum</name>
    <dbReference type="NCBI Taxonomy" id="2364126"/>
    <lineage>
        <taxon>Eukaryota</taxon>
        <taxon>Sar</taxon>
        <taxon>Alveolata</taxon>
        <taxon>Dinophyceae</taxon>
        <taxon>Prorocentrales</taxon>
        <taxon>Prorocentraceae</taxon>
        <taxon>Prorocentrum</taxon>
    </lineage>
</organism>
<sequence>MADRGKRAGGNTGSTPVKQKKKEEEEEYGEMAMSARGSNDKIVAAEAPPQWFMDVDARISKQIDGITTDLNGVKHMIDQARIEAQDARRAAEEVQDKMEEVEMNVEGIRNDPEEMYLTKTEIEEIIDSKLQGARGTMRQPPRACAQKWTDQEEGGKTVRKKKHVPNSFTAYPHKLDAYSINCLSVADSRPADKIEGGW</sequence>
<name>A0ABN9XD23_9DINO</name>
<evidence type="ECO:0000313" key="3">
    <source>
        <dbReference type="EMBL" id="CAK0895856.1"/>
    </source>
</evidence>
<evidence type="ECO:0000256" key="2">
    <source>
        <dbReference type="SAM" id="MobiDB-lite"/>
    </source>
</evidence>
<feature type="coiled-coil region" evidence="1">
    <location>
        <begin position="70"/>
        <end position="111"/>
    </location>
</feature>
<protein>
    <submittedName>
        <fullName evidence="3">Uncharacterized protein</fullName>
    </submittedName>
</protein>
<reference evidence="3" key="1">
    <citation type="submission" date="2023-10" db="EMBL/GenBank/DDBJ databases">
        <authorList>
            <person name="Chen Y."/>
            <person name="Shah S."/>
            <person name="Dougan E. K."/>
            <person name="Thang M."/>
            <person name="Chan C."/>
        </authorList>
    </citation>
    <scope>NUCLEOTIDE SEQUENCE [LARGE SCALE GENOMIC DNA]</scope>
</reference>
<keyword evidence="4" id="KW-1185">Reference proteome</keyword>
<comment type="caution">
    <text evidence="3">The sequence shown here is derived from an EMBL/GenBank/DDBJ whole genome shotgun (WGS) entry which is preliminary data.</text>
</comment>
<feature type="region of interest" description="Disordered" evidence="2">
    <location>
        <begin position="1"/>
        <end position="41"/>
    </location>
</feature>
<dbReference type="Proteomes" id="UP001189429">
    <property type="component" value="Unassembled WGS sequence"/>
</dbReference>